<comment type="caution">
    <text evidence="2">The sequence shown here is derived from an EMBL/GenBank/DDBJ whole genome shotgun (WGS) entry which is preliminary data.</text>
</comment>
<evidence type="ECO:0000256" key="1">
    <source>
        <dbReference type="SAM" id="Phobius"/>
    </source>
</evidence>
<reference evidence="2 3" key="1">
    <citation type="submission" date="2015-04" db="EMBL/GenBank/DDBJ databases">
        <title>Whole genome shotgun sequence of Flavihumibacter petaseus NBRC 106054.</title>
        <authorList>
            <person name="Miyazawa S."/>
            <person name="Hosoyama A."/>
            <person name="Hashimoto M."/>
            <person name="Noguchi M."/>
            <person name="Tsuchikane K."/>
            <person name="Ohji S."/>
            <person name="Yamazoe A."/>
            <person name="Ichikawa N."/>
            <person name="Kimura A."/>
            <person name="Fujita N."/>
        </authorList>
    </citation>
    <scope>NUCLEOTIDE SEQUENCE [LARGE SCALE GENOMIC DNA]</scope>
    <source>
        <strain evidence="2 3">NBRC 106054</strain>
    </source>
</reference>
<evidence type="ECO:0000313" key="2">
    <source>
        <dbReference type="EMBL" id="GAO42576.1"/>
    </source>
</evidence>
<evidence type="ECO:0000313" key="3">
    <source>
        <dbReference type="Proteomes" id="UP000033121"/>
    </source>
</evidence>
<dbReference type="STRING" id="1220578.FPE01S_01_15910"/>
<dbReference type="Proteomes" id="UP000033121">
    <property type="component" value="Unassembled WGS sequence"/>
</dbReference>
<gene>
    <name evidence="2" type="ORF">FPE01S_01_15910</name>
</gene>
<keyword evidence="1" id="KW-1133">Transmembrane helix</keyword>
<name>A0A0E9MYU9_9BACT</name>
<protein>
    <submittedName>
        <fullName evidence="2">Uncharacterized protein</fullName>
    </submittedName>
</protein>
<dbReference type="RefSeq" id="WP_046368240.1">
    <property type="nucleotide sequence ID" value="NZ_BBWV01000001.1"/>
</dbReference>
<keyword evidence="3" id="KW-1185">Reference proteome</keyword>
<organism evidence="2 3">
    <name type="scientific">Flavihumibacter petaseus NBRC 106054</name>
    <dbReference type="NCBI Taxonomy" id="1220578"/>
    <lineage>
        <taxon>Bacteria</taxon>
        <taxon>Pseudomonadati</taxon>
        <taxon>Bacteroidota</taxon>
        <taxon>Chitinophagia</taxon>
        <taxon>Chitinophagales</taxon>
        <taxon>Chitinophagaceae</taxon>
        <taxon>Flavihumibacter</taxon>
    </lineage>
</organism>
<dbReference type="EMBL" id="BBWV01000001">
    <property type="protein sequence ID" value="GAO42576.1"/>
    <property type="molecule type" value="Genomic_DNA"/>
</dbReference>
<sequence>MVQFLKRQSLSLAALAACCTLGTYLFLGESAMLTAMSIISVAMLLLVIRYNVIDGKSLRVRKSEVDFRAAASVAVAGAAIIFFLALLGN</sequence>
<feature type="transmembrane region" description="Helical" evidence="1">
    <location>
        <begin position="9"/>
        <end position="27"/>
    </location>
</feature>
<accession>A0A0E9MYU9</accession>
<keyword evidence="1" id="KW-0812">Transmembrane</keyword>
<keyword evidence="1" id="KW-0472">Membrane</keyword>
<dbReference type="AlphaFoldDB" id="A0A0E9MYU9"/>
<feature type="transmembrane region" description="Helical" evidence="1">
    <location>
        <begin position="33"/>
        <end position="53"/>
    </location>
</feature>
<feature type="transmembrane region" description="Helical" evidence="1">
    <location>
        <begin position="65"/>
        <end position="87"/>
    </location>
</feature>
<dbReference type="PROSITE" id="PS51257">
    <property type="entry name" value="PROKAR_LIPOPROTEIN"/>
    <property type="match status" value="1"/>
</dbReference>
<proteinExistence type="predicted"/>